<protein>
    <submittedName>
        <fullName evidence="1">Uncharacterized protein</fullName>
    </submittedName>
</protein>
<dbReference type="AlphaFoldDB" id="A0AAN6Y9U1"/>
<dbReference type="SUPFAM" id="SSF57850">
    <property type="entry name" value="RING/U-box"/>
    <property type="match status" value="1"/>
</dbReference>
<sequence>MSVDYYDWGSEDFYRRAEYETRFESLRGPTPEGQGKIDPDAPIEPRQLSNYWPDIHKAIKECKLAESRGIPITSLGIKAPICLICNESEISIDHLRPLLVGSFVEGGLLTACGHVLGKRCMETWEKHCRDTREKFTCLAADTT</sequence>
<evidence type="ECO:0000313" key="1">
    <source>
        <dbReference type="EMBL" id="KAK4212732.1"/>
    </source>
</evidence>
<keyword evidence="2" id="KW-1185">Reference proteome</keyword>
<reference evidence="1" key="1">
    <citation type="journal article" date="2023" name="Mol. Phylogenet. Evol.">
        <title>Genome-scale phylogeny and comparative genomics of the fungal order Sordariales.</title>
        <authorList>
            <person name="Hensen N."/>
            <person name="Bonometti L."/>
            <person name="Westerberg I."/>
            <person name="Brannstrom I.O."/>
            <person name="Guillou S."/>
            <person name="Cros-Aarteil S."/>
            <person name="Calhoun S."/>
            <person name="Haridas S."/>
            <person name="Kuo A."/>
            <person name="Mondo S."/>
            <person name="Pangilinan J."/>
            <person name="Riley R."/>
            <person name="LaButti K."/>
            <person name="Andreopoulos B."/>
            <person name="Lipzen A."/>
            <person name="Chen C."/>
            <person name="Yan M."/>
            <person name="Daum C."/>
            <person name="Ng V."/>
            <person name="Clum A."/>
            <person name="Steindorff A."/>
            <person name="Ohm R.A."/>
            <person name="Martin F."/>
            <person name="Silar P."/>
            <person name="Natvig D.O."/>
            <person name="Lalanne C."/>
            <person name="Gautier V."/>
            <person name="Ament-Velasquez S.L."/>
            <person name="Kruys A."/>
            <person name="Hutchinson M.I."/>
            <person name="Powell A.J."/>
            <person name="Barry K."/>
            <person name="Miller A.N."/>
            <person name="Grigoriev I.V."/>
            <person name="Debuchy R."/>
            <person name="Gladieux P."/>
            <person name="Hiltunen Thoren M."/>
            <person name="Johannesson H."/>
        </authorList>
    </citation>
    <scope>NUCLEOTIDE SEQUENCE</scope>
    <source>
        <strain evidence="1">PSN293</strain>
    </source>
</reference>
<proteinExistence type="predicted"/>
<comment type="caution">
    <text evidence="1">The sequence shown here is derived from an EMBL/GenBank/DDBJ whole genome shotgun (WGS) entry which is preliminary data.</text>
</comment>
<gene>
    <name evidence="1" type="ORF">QBC37DRAFT_374795</name>
</gene>
<evidence type="ECO:0000313" key="2">
    <source>
        <dbReference type="Proteomes" id="UP001301769"/>
    </source>
</evidence>
<dbReference type="Proteomes" id="UP001301769">
    <property type="component" value="Unassembled WGS sequence"/>
</dbReference>
<organism evidence="1 2">
    <name type="scientific">Rhypophila decipiens</name>
    <dbReference type="NCBI Taxonomy" id="261697"/>
    <lineage>
        <taxon>Eukaryota</taxon>
        <taxon>Fungi</taxon>
        <taxon>Dikarya</taxon>
        <taxon>Ascomycota</taxon>
        <taxon>Pezizomycotina</taxon>
        <taxon>Sordariomycetes</taxon>
        <taxon>Sordariomycetidae</taxon>
        <taxon>Sordariales</taxon>
        <taxon>Naviculisporaceae</taxon>
        <taxon>Rhypophila</taxon>
    </lineage>
</organism>
<name>A0AAN6Y9U1_9PEZI</name>
<accession>A0AAN6Y9U1</accession>
<dbReference type="EMBL" id="MU858122">
    <property type="protein sequence ID" value="KAK4212732.1"/>
    <property type="molecule type" value="Genomic_DNA"/>
</dbReference>
<reference evidence="1" key="2">
    <citation type="submission" date="2023-05" db="EMBL/GenBank/DDBJ databases">
        <authorList>
            <consortium name="Lawrence Berkeley National Laboratory"/>
            <person name="Steindorff A."/>
            <person name="Hensen N."/>
            <person name="Bonometti L."/>
            <person name="Westerberg I."/>
            <person name="Brannstrom I.O."/>
            <person name="Guillou S."/>
            <person name="Cros-Aarteil S."/>
            <person name="Calhoun S."/>
            <person name="Haridas S."/>
            <person name="Kuo A."/>
            <person name="Mondo S."/>
            <person name="Pangilinan J."/>
            <person name="Riley R."/>
            <person name="Labutti K."/>
            <person name="Andreopoulos B."/>
            <person name="Lipzen A."/>
            <person name="Chen C."/>
            <person name="Yanf M."/>
            <person name="Daum C."/>
            <person name="Ng V."/>
            <person name="Clum A."/>
            <person name="Ohm R."/>
            <person name="Martin F."/>
            <person name="Silar P."/>
            <person name="Natvig D."/>
            <person name="Lalanne C."/>
            <person name="Gautier V."/>
            <person name="Ament-Velasquez S.L."/>
            <person name="Kruys A."/>
            <person name="Hutchinson M.I."/>
            <person name="Powell A.J."/>
            <person name="Barry K."/>
            <person name="Miller A.N."/>
            <person name="Grigoriev I.V."/>
            <person name="Debuchy R."/>
            <person name="Gladieux P."/>
            <person name="Thoren M.H."/>
            <person name="Johannesson H."/>
        </authorList>
    </citation>
    <scope>NUCLEOTIDE SEQUENCE</scope>
    <source>
        <strain evidence="1">PSN293</strain>
    </source>
</reference>